<protein>
    <recommendedName>
        <fullName evidence="5">Small ribosomal subunit protein uS7 domain-containing protein</fullName>
    </recommendedName>
</protein>
<keyword evidence="3 4" id="KW-0687">Ribonucleoprotein</keyword>
<dbReference type="SUPFAM" id="SSF47973">
    <property type="entry name" value="Ribosomal protein S7"/>
    <property type="match status" value="1"/>
</dbReference>
<feature type="domain" description="Small ribosomal subunit protein uS7" evidence="5">
    <location>
        <begin position="69"/>
        <end position="199"/>
    </location>
</feature>
<evidence type="ECO:0000256" key="3">
    <source>
        <dbReference type="ARBA" id="ARBA00023274"/>
    </source>
</evidence>
<dbReference type="InterPro" id="IPR047988">
    <property type="entry name" value="Ribosomal_uS7m_fungi"/>
</dbReference>
<dbReference type="EMBL" id="JANBPU010000009">
    <property type="protein sequence ID" value="KAJ1920842.1"/>
    <property type="molecule type" value="Genomic_DNA"/>
</dbReference>
<evidence type="ECO:0000256" key="1">
    <source>
        <dbReference type="ARBA" id="ARBA00007151"/>
    </source>
</evidence>
<evidence type="ECO:0000313" key="7">
    <source>
        <dbReference type="Proteomes" id="UP001150538"/>
    </source>
</evidence>
<keyword evidence="2 4" id="KW-0689">Ribosomal protein</keyword>
<evidence type="ECO:0000313" key="6">
    <source>
        <dbReference type="EMBL" id="KAJ1920842.1"/>
    </source>
</evidence>
<dbReference type="GO" id="GO:0006412">
    <property type="term" value="P:translation"/>
    <property type="evidence" value="ECO:0007669"/>
    <property type="project" value="InterPro"/>
</dbReference>
<dbReference type="Pfam" id="PF00177">
    <property type="entry name" value="Ribosomal_S7"/>
    <property type="match status" value="1"/>
</dbReference>
<dbReference type="GO" id="GO:0003723">
    <property type="term" value="F:RNA binding"/>
    <property type="evidence" value="ECO:0007669"/>
    <property type="project" value="InterPro"/>
</dbReference>
<dbReference type="Gene3D" id="1.10.455.10">
    <property type="entry name" value="Ribosomal protein S7 domain"/>
    <property type="match status" value="1"/>
</dbReference>
<dbReference type="GO" id="GO:0003735">
    <property type="term" value="F:structural constituent of ribosome"/>
    <property type="evidence" value="ECO:0007669"/>
    <property type="project" value="InterPro"/>
</dbReference>
<evidence type="ECO:0000259" key="5">
    <source>
        <dbReference type="Pfam" id="PF00177"/>
    </source>
</evidence>
<comment type="similarity">
    <text evidence="1 4">Belongs to the universal ribosomal protein uS7 family.</text>
</comment>
<evidence type="ECO:0000256" key="2">
    <source>
        <dbReference type="ARBA" id="ARBA00022980"/>
    </source>
</evidence>
<dbReference type="InterPro" id="IPR000235">
    <property type="entry name" value="Ribosomal_uS7"/>
</dbReference>
<keyword evidence="7" id="KW-1185">Reference proteome</keyword>
<reference evidence="6" key="1">
    <citation type="submission" date="2022-07" db="EMBL/GenBank/DDBJ databases">
        <title>Phylogenomic reconstructions and comparative analyses of Kickxellomycotina fungi.</title>
        <authorList>
            <person name="Reynolds N.K."/>
            <person name="Stajich J.E."/>
            <person name="Barry K."/>
            <person name="Grigoriev I.V."/>
            <person name="Crous P."/>
            <person name="Smith M.E."/>
        </authorList>
    </citation>
    <scope>NUCLEOTIDE SEQUENCE</scope>
    <source>
        <strain evidence="6">NBRC 100468</strain>
    </source>
</reference>
<dbReference type="CDD" id="cd14868">
    <property type="entry name" value="uS7_Mitochondria_Fungi"/>
    <property type="match status" value="1"/>
</dbReference>
<evidence type="ECO:0000256" key="4">
    <source>
        <dbReference type="RuleBase" id="RU003619"/>
    </source>
</evidence>
<gene>
    <name evidence="6" type="ORF">H4219_001079</name>
</gene>
<proteinExistence type="inferred from homology"/>
<dbReference type="AlphaFoldDB" id="A0A9W8A191"/>
<dbReference type="Proteomes" id="UP001150538">
    <property type="component" value="Unassembled WGS sequence"/>
</dbReference>
<dbReference type="GO" id="GO:1990904">
    <property type="term" value="C:ribonucleoprotein complex"/>
    <property type="evidence" value="ECO:0007669"/>
    <property type="project" value="UniProtKB-KW"/>
</dbReference>
<dbReference type="OrthoDB" id="9972728at2759"/>
<dbReference type="PANTHER" id="PTHR11205">
    <property type="entry name" value="RIBOSOMAL PROTEIN S7"/>
    <property type="match status" value="1"/>
</dbReference>
<dbReference type="InterPro" id="IPR036823">
    <property type="entry name" value="Ribosomal_uS7_dom_sf"/>
</dbReference>
<comment type="caution">
    <text evidence="6">The sequence shown here is derived from an EMBL/GenBank/DDBJ whole genome shotgun (WGS) entry which is preliminary data.</text>
</comment>
<accession>A0A9W8A191</accession>
<name>A0A9W8A191_9FUNG</name>
<sequence>MFLPALRAFAVGRAIAPRNVALFPIRTYVTKSQRKILSEAEKNSIVQINPITGTTPSVVTERESRVLREDPLLSQIVNTIMKDGKKSRAQRIVNEALRDIQRLTKNDPYKVLADAIEQISPLMITKSAKKGSKVIQVPKPLSLRQRRRRAILWILEACDGRNERSMSLRLSAEIQAIINGTSSTIQKKLLLHQSVLANRANIPVSRN</sequence>
<dbReference type="InterPro" id="IPR020606">
    <property type="entry name" value="Ribosomal_uS7_CS"/>
</dbReference>
<dbReference type="GO" id="GO:0005840">
    <property type="term" value="C:ribosome"/>
    <property type="evidence" value="ECO:0007669"/>
    <property type="project" value="UniProtKB-KW"/>
</dbReference>
<dbReference type="PROSITE" id="PS00052">
    <property type="entry name" value="RIBOSOMAL_S7"/>
    <property type="match status" value="1"/>
</dbReference>
<dbReference type="InterPro" id="IPR023798">
    <property type="entry name" value="Ribosomal_uS7_dom"/>
</dbReference>
<organism evidence="6 7">
    <name type="scientific">Mycoemilia scoparia</name>
    <dbReference type="NCBI Taxonomy" id="417184"/>
    <lineage>
        <taxon>Eukaryota</taxon>
        <taxon>Fungi</taxon>
        <taxon>Fungi incertae sedis</taxon>
        <taxon>Zoopagomycota</taxon>
        <taxon>Kickxellomycotina</taxon>
        <taxon>Kickxellomycetes</taxon>
        <taxon>Kickxellales</taxon>
        <taxon>Kickxellaceae</taxon>
        <taxon>Mycoemilia</taxon>
    </lineage>
</organism>